<dbReference type="Gene3D" id="3.40.50.1010">
    <property type="entry name" value="5'-nuclease"/>
    <property type="match status" value="1"/>
</dbReference>
<name>A0AAD5JTG3_9FUNG</name>
<dbReference type="GO" id="GO:0004540">
    <property type="term" value="F:RNA nuclease activity"/>
    <property type="evidence" value="ECO:0007669"/>
    <property type="project" value="UniProtKB-ARBA"/>
</dbReference>
<evidence type="ECO:0000256" key="1">
    <source>
        <dbReference type="SAM" id="MobiDB-lite"/>
    </source>
</evidence>
<protein>
    <submittedName>
        <fullName evidence="3">PIN domain-containing protein</fullName>
    </submittedName>
</protein>
<gene>
    <name evidence="3" type="ORF">BDA99DRAFT_520329</name>
</gene>
<dbReference type="InterPro" id="IPR002716">
    <property type="entry name" value="PIN_dom"/>
</dbReference>
<proteinExistence type="predicted"/>
<dbReference type="Proteomes" id="UP001209540">
    <property type="component" value="Unassembled WGS sequence"/>
</dbReference>
<dbReference type="InterPro" id="IPR029060">
    <property type="entry name" value="PIN-like_dom_sf"/>
</dbReference>
<dbReference type="GO" id="GO:0005634">
    <property type="term" value="C:nucleus"/>
    <property type="evidence" value="ECO:0007669"/>
    <property type="project" value="TreeGrafter"/>
</dbReference>
<feature type="compositionally biased region" description="Basic residues" evidence="1">
    <location>
        <begin position="378"/>
        <end position="389"/>
    </location>
</feature>
<feature type="region of interest" description="Disordered" evidence="1">
    <location>
        <begin position="357"/>
        <end position="389"/>
    </location>
</feature>
<reference evidence="3" key="1">
    <citation type="journal article" date="2022" name="IScience">
        <title>Evolution of zygomycete secretomes and the origins of terrestrial fungal ecologies.</title>
        <authorList>
            <person name="Chang Y."/>
            <person name="Wang Y."/>
            <person name="Mondo S."/>
            <person name="Ahrendt S."/>
            <person name="Andreopoulos W."/>
            <person name="Barry K."/>
            <person name="Beard J."/>
            <person name="Benny G.L."/>
            <person name="Blankenship S."/>
            <person name="Bonito G."/>
            <person name="Cuomo C."/>
            <person name="Desiro A."/>
            <person name="Gervers K.A."/>
            <person name="Hundley H."/>
            <person name="Kuo A."/>
            <person name="LaButti K."/>
            <person name="Lang B.F."/>
            <person name="Lipzen A."/>
            <person name="O'Donnell K."/>
            <person name="Pangilinan J."/>
            <person name="Reynolds N."/>
            <person name="Sandor L."/>
            <person name="Smith M.E."/>
            <person name="Tsang A."/>
            <person name="Grigoriev I.V."/>
            <person name="Stajich J.E."/>
            <person name="Spatafora J.W."/>
        </authorList>
    </citation>
    <scope>NUCLEOTIDE SEQUENCE</scope>
    <source>
        <strain evidence="3">RSA 2281</strain>
    </source>
</reference>
<dbReference type="AlphaFoldDB" id="A0AAD5JTG3"/>
<sequence>MNDASFYMDIDGPEFLKEVNNEINQYREQVPMAGPNAALETFYNQQNQNNNNTVFECHQIVVLDTNFLISNLGFLTALSAQAEKYLGSLVIMVPWVVVRELDGLKDRSKIQTNQHGASGKLGELARKAMRFIQIALTDKRGWLRGQKMSEVFDQDGHGVTKGDDSILDCCRYFSRLGKPITLLTNDRNLAIKAMIHEIQVLSAENRSQLIDFATHLSKYKSAAHPDLTYQQQQQQQHHHPHHHQLPTQQPTTGYIDEDVEMMDESDTIDVVRQQLQEAQAILETTQEQQTIRASLTNPNNDQSFTVWASKHAPGGTNTSLSPHESLFGFSKSNTRYSSLKKQQFNTVDLWDDAPVLDQHGEPLIPPSSSAGRVEELQRKKKQSSSTRRY</sequence>
<accession>A0AAD5JTG3</accession>
<dbReference type="PANTHER" id="PTHR16161">
    <property type="entry name" value="TRANSCRIPTIONAL PROTEIN SWT1"/>
    <property type="match status" value="1"/>
</dbReference>
<dbReference type="EMBL" id="JAIXMP010000027">
    <property type="protein sequence ID" value="KAI9252893.1"/>
    <property type="molecule type" value="Genomic_DNA"/>
</dbReference>
<dbReference type="CDD" id="cd18727">
    <property type="entry name" value="PIN_Swt1-like"/>
    <property type="match status" value="1"/>
</dbReference>
<dbReference type="SUPFAM" id="SSF88723">
    <property type="entry name" value="PIN domain-like"/>
    <property type="match status" value="1"/>
</dbReference>
<evidence type="ECO:0000259" key="2">
    <source>
        <dbReference type="SMART" id="SM00670"/>
    </source>
</evidence>
<feature type="domain" description="PIN" evidence="2">
    <location>
        <begin position="59"/>
        <end position="191"/>
    </location>
</feature>
<dbReference type="SMART" id="SM00670">
    <property type="entry name" value="PINc"/>
    <property type="match status" value="1"/>
</dbReference>
<dbReference type="InterPro" id="IPR052626">
    <property type="entry name" value="SWT1_Regulator"/>
</dbReference>
<reference evidence="3" key="2">
    <citation type="submission" date="2023-02" db="EMBL/GenBank/DDBJ databases">
        <authorList>
            <consortium name="DOE Joint Genome Institute"/>
            <person name="Mondo S.J."/>
            <person name="Chang Y."/>
            <person name="Wang Y."/>
            <person name="Ahrendt S."/>
            <person name="Andreopoulos W."/>
            <person name="Barry K."/>
            <person name="Beard J."/>
            <person name="Benny G.L."/>
            <person name="Blankenship S."/>
            <person name="Bonito G."/>
            <person name="Cuomo C."/>
            <person name="Desiro A."/>
            <person name="Gervers K.A."/>
            <person name="Hundley H."/>
            <person name="Kuo A."/>
            <person name="LaButti K."/>
            <person name="Lang B.F."/>
            <person name="Lipzen A."/>
            <person name="O'Donnell K."/>
            <person name="Pangilinan J."/>
            <person name="Reynolds N."/>
            <person name="Sandor L."/>
            <person name="Smith M.W."/>
            <person name="Tsang A."/>
            <person name="Grigoriev I.V."/>
            <person name="Stajich J.E."/>
            <person name="Spatafora J.W."/>
        </authorList>
    </citation>
    <scope>NUCLEOTIDE SEQUENCE</scope>
    <source>
        <strain evidence="3">RSA 2281</strain>
    </source>
</reference>
<comment type="caution">
    <text evidence="3">The sequence shown here is derived from an EMBL/GenBank/DDBJ whole genome shotgun (WGS) entry which is preliminary data.</text>
</comment>
<dbReference type="Pfam" id="PF13638">
    <property type="entry name" value="PIN_4"/>
    <property type="match status" value="1"/>
</dbReference>
<evidence type="ECO:0000313" key="4">
    <source>
        <dbReference type="Proteomes" id="UP001209540"/>
    </source>
</evidence>
<dbReference type="PANTHER" id="PTHR16161:SF0">
    <property type="entry name" value="TRANSCRIPTIONAL PROTEIN SWT1"/>
    <property type="match status" value="1"/>
</dbReference>
<feature type="region of interest" description="Disordered" evidence="1">
    <location>
        <begin position="227"/>
        <end position="251"/>
    </location>
</feature>
<evidence type="ECO:0000313" key="3">
    <source>
        <dbReference type="EMBL" id="KAI9252893.1"/>
    </source>
</evidence>
<keyword evidence="4" id="KW-1185">Reference proteome</keyword>
<organism evidence="3 4">
    <name type="scientific">Phascolomyces articulosus</name>
    <dbReference type="NCBI Taxonomy" id="60185"/>
    <lineage>
        <taxon>Eukaryota</taxon>
        <taxon>Fungi</taxon>
        <taxon>Fungi incertae sedis</taxon>
        <taxon>Mucoromycota</taxon>
        <taxon>Mucoromycotina</taxon>
        <taxon>Mucoromycetes</taxon>
        <taxon>Mucorales</taxon>
        <taxon>Lichtheimiaceae</taxon>
        <taxon>Phascolomyces</taxon>
    </lineage>
</organism>